<dbReference type="InterPro" id="IPR054289">
    <property type="entry name" value="DUF7025"/>
</dbReference>
<dbReference type="SMART" id="SM00382">
    <property type="entry name" value="AAA"/>
    <property type="match status" value="1"/>
</dbReference>
<dbReference type="EMBL" id="JAGMVJ010000010">
    <property type="protein sequence ID" value="KAH7086973.1"/>
    <property type="molecule type" value="Genomic_DNA"/>
</dbReference>
<keyword evidence="3" id="KW-1185">Reference proteome</keyword>
<gene>
    <name evidence="2" type="ORF">FB567DRAFT_56303</name>
</gene>
<dbReference type="GO" id="GO:0005524">
    <property type="term" value="F:ATP binding"/>
    <property type="evidence" value="ECO:0007669"/>
    <property type="project" value="InterPro"/>
</dbReference>
<dbReference type="OrthoDB" id="10042665at2759"/>
<organism evidence="2 3">
    <name type="scientific">Paraphoma chrysanthemicola</name>
    <dbReference type="NCBI Taxonomy" id="798071"/>
    <lineage>
        <taxon>Eukaryota</taxon>
        <taxon>Fungi</taxon>
        <taxon>Dikarya</taxon>
        <taxon>Ascomycota</taxon>
        <taxon>Pezizomycotina</taxon>
        <taxon>Dothideomycetes</taxon>
        <taxon>Pleosporomycetidae</taxon>
        <taxon>Pleosporales</taxon>
        <taxon>Pleosporineae</taxon>
        <taxon>Phaeosphaeriaceae</taxon>
        <taxon>Paraphoma</taxon>
    </lineage>
</organism>
<dbReference type="Gene3D" id="3.40.50.300">
    <property type="entry name" value="P-loop containing nucleotide triphosphate hydrolases"/>
    <property type="match status" value="1"/>
</dbReference>
<proteinExistence type="predicted"/>
<dbReference type="Pfam" id="PF22942">
    <property type="entry name" value="DUF7025"/>
    <property type="match status" value="1"/>
</dbReference>
<dbReference type="Pfam" id="PF00004">
    <property type="entry name" value="AAA"/>
    <property type="match status" value="1"/>
</dbReference>
<name>A0A8K0R5H1_9PLEO</name>
<feature type="domain" description="AAA+ ATPase" evidence="1">
    <location>
        <begin position="440"/>
        <end position="567"/>
    </location>
</feature>
<dbReference type="InterPro" id="IPR003593">
    <property type="entry name" value="AAA+_ATPase"/>
</dbReference>
<sequence>MADAAPVTDDEAPPSLSKVLDIMRIKRPGEEEGEPDTDVAIARGMRAEPLNLYEGHPKCSCCINWVEEYPDEVKVAFEAVKGSEQYALLLRSRKSHKKGAMRPLELDSIVVHSPLIKTVLHEKVFQNYPGITATLEKLEFSAPFAPFLHQWSEFQTAYEEEENDEVKAHLTLLHNAVSKDMRDVQENVRDMLSKGVITHDLLWTIFRPGDMIYAPKHESLYLLKSSTMASSGFVLDIEFVSWNGDEFGYDQAASTVAPVEGTVEIRDLPMYPLRYAADPEAIKLACKLRGQRFVELRGIQNKVLKRSGLGEIDLLGTGVIQPPKSQERIMIDANMYYQYQPFAYKPTLRPLSRESEPTRSAVELSDDELVLCSRVVRGFSFRSKKWDVFAIDWIEDIIWKDSVFENLVLPNDHKDLMLGFVECHRGADVDFDDFVEGKGRSLIFLLSGPPGVGKTLTAEGVAERLHAPLYSVSSGELGVEVDEVEEKLKAILDISKRWNAVLLLDEADIFLEQRNISDLQRNRLVSVFLRQLEYYEGCLFLTTNRYQEIDRAFQSRIDMHLKYPELDVSSRFEIWRNFLAISTRDVEISEENMRTLAETALNGRQIKSVIKQAQLLAARSKSTSLCMEHMQRILRIMKSAE</sequence>
<dbReference type="InterPro" id="IPR027417">
    <property type="entry name" value="P-loop_NTPase"/>
</dbReference>
<dbReference type="AlphaFoldDB" id="A0A8K0R5H1"/>
<evidence type="ECO:0000259" key="1">
    <source>
        <dbReference type="SMART" id="SM00382"/>
    </source>
</evidence>
<dbReference type="InterPro" id="IPR003959">
    <property type="entry name" value="ATPase_AAA_core"/>
</dbReference>
<dbReference type="PANTHER" id="PTHR46411:SF3">
    <property type="entry name" value="AAA+ ATPASE DOMAIN-CONTAINING PROTEIN"/>
    <property type="match status" value="1"/>
</dbReference>
<dbReference type="SUPFAM" id="SSF52540">
    <property type="entry name" value="P-loop containing nucleoside triphosphate hydrolases"/>
    <property type="match status" value="1"/>
</dbReference>
<dbReference type="GO" id="GO:0016887">
    <property type="term" value="F:ATP hydrolysis activity"/>
    <property type="evidence" value="ECO:0007669"/>
    <property type="project" value="InterPro"/>
</dbReference>
<dbReference type="Proteomes" id="UP000813461">
    <property type="component" value="Unassembled WGS sequence"/>
</dbReference>
<dbReference type="CDD" id="cd19481">
    <property type="entry name" value="RecA-like_protease"/>
    <property type="match status" value="1"/>
</dbReference>
<accession>A0A8K0R5H1</accession>
<protein>
    <submittedName>
        <fullName evidence="2">P-loop containing nucleoside triphosphate hydrolase protein</fullName>
    </submittedName>
</protein>
<evidence type="ECO:0000313" key="2">
    <source>
        <dbReference type="EMBL" id="KAH7086973.1"/>
    </source>
</evidence>
<reference evidence="2" key="1">
    <citation type="journal article" date="2021" name="Nat. Commun.">
        <title>Genetic determinants of endophytism in the Arabidopsis root mycobiome.</title>
        <authorList>
            <person name="Mesny F."/>
            <person name="Miyauchi S."/>
            <person name="Thiergart T."/>
            <person name="Pickel B."/>
            <person name="Atanasova L."/>
            <person name="Karlsson M."/>
            <person name="Huettel B."/>
            <person name="Barry K.W."/>
            <person name="Haridas S."/>
            <person name="Chen C."/>
            <person name="Bauer D."/>
            <person name="Andreopoulos W."/>
            <person name="Pangilinan J."/>
            <person name="LaButti K."/>
            <person name="Riley R."/>
            <person name="Lipzen A."/>
            <person name="Clum A."/>
            <person name="Drula E."/>
            <person name="Henrissat B."/>
            <person name="Kohler A."/>
            <person name="Grigoriev I.V."/>
            <person name="Martin F.M."/>
            <person name="Hacquard S."/>
        </authorList>
    </citation>
    <scope>NUCLEOTIDE SEQUENCE</scope>
    <source>
        <strain evidence="2">MPI-SDFR-AT-0120</strain>
    </source>
</reference>
<dbReference type="PANTHER" id="PTHR46411">
    <property type="entry name" value="FAMILY ATPASE, PUTATIVE-RELATED"/>
    <property type="match status" value="1"/>
</dbReference>
<keyword evidence="2" id="KW-0378">Hydrolase</keyword>
<comment type="caution">
    <text evidence="2">The sequence shown here is derived from an EMBL/GenBank/DDBJ whole genome shotgun (WGS) entry which is preliminary data.</text>
</comment>
<evidence type="ECO:0000313" key="3">
    <source>
        <dbReference type="Proteomes" id="UP000813461"/>
    </source>
</evidence>